<dbReference type="AlphaFoldDB" id="J9GA05"/>
<organism evidence="1">
    <name type="scientific">gut metagenome</name>
    <dbReference type="NCBI Taxonomy" id="749906"/>
    <lineage>
        <taxon>unclassified sequences</taxon>
        <taxon>metagenomes</taxon>
        <taxon>organismal metagenomes</taxon>
    </lineage>
</organism>
<gene>
    <name evidence="1" type="ORF">EVA_15615</name>
</gene>
<proteinExistence type="predicted"/>
<evidence type="ECO:0000313" key="1">
    <source>
        <dbReference type="EMBL" id="EJW96279.1"/>
    </source>
</evidence>
<sequence length="62" mass="6995">MKLFGRFYDTLFPFKNHDIINLRSSSFSAVLPSFLSSSLYCSYVTASRSRSSRSRSASSRAC</sequence>
<comment type="caution">
    <text evidence="1">The sequence shown here is derived from an EMBL/GenBank/DDBJ whole genome shotgun (WGS) entry which is preliminary data.</text>
</comment>
<protein>
    <submittedName>
        <fullName evidence="1">Uncharacterized protein</fullName>
    </submittedName>
</protein>
<accession>J9GA05</accession>
<reference evidence="1" key="1">
    <citation type="journal article" date="2012" name="PLoS ONE">
        <title>Gene sets for utilization of primary and secondary nutrition supplies in the distal gut of endangered iberian lynx.</title>
        <authorList>
            <person name="Alcaide M."/>
            <person name="Messina E."/>
            <person name="Richter M."/>
            <person name="Bargiela R."/>
            <person name="Peplies J."/>
            <person name="Huws S.A."/>
            <person name="Newbold C.J."/>
            <person name="Golyshin P.N."/>
            <person name="Simon M.A."/>
            <person name="Lopez G."/>
            <person name="Yakimov M.M."/>
            <person name="Ferrer M."/>
        </authorList>
    </citation>
    <scope>NUCLEOTIDE SEQUENCE</scope>
</reference>
<name>J9GA05_9ZZZZ</name>
<dbReference type="EMBL" id="AMCI01005367">
    <property type="protein sequence ID" value="EJW96279.1"/>
    <property type="molecule type" value="Genomic_DNA"/>
</dbReference>